<evidence type="ECO:0000313" key="14">
    <source>
        <dbReference type="Proteomes" id="UP000565262"/>
    </source>
</evidence>
<dbReference type="NCBIfam" id="TIGR02532">
    <property type="entry name" value="IV_pilin_GFxxxE"/>
    <property type="match status" value="1"/>
</dbReference>
<evidence type="ECO:0000256" key="9">
    <source>
        <dbReference type="ARBA" id="ARBA00025772"/>
    </source>
</evidence>
<organism evidence="13 14">
    <name type="scientific">Oceanospirillum sediminis</name>
    <dbReference type="NCBI Taxonomy" id="2760088"/>
    <lineage>
        <taxon>Bacteria</taxon>
        <taxon>Pseudomonadati</taxon>
        <taxon>Pseudomonadota</taxon>
        <taxon>Gammaproteobacteria</taxon>
        <taxon>Oceanospirillales</taxon>
        <taxon>Oceanospirillaceae</taxon>
        <taxon>Oceanospirillum</taxon>
    </lineage>
</organism>
<keyword evidence="4" id="KW-0488">Methylation</keyword>
<evidence type="ECO:0000256" key="6">
    <source>
        <dbReference type="ARBA" id="ARBA00022692"/>
    </source>
</evidence>
<evidence type="ECO:0000256" key="11">
    <source>
        <dbReference type="SAM" id="Phobius"/>
    </source>
</evidence>
<dbReference type="EMBL" id="JACJFM010000021">
    <property type="protein sequence ID" value="MBB1487966.1"/>
    <property type="molecule type" value="Genomic_DNA"/>
</dbReference>
<feature type="domain" description="General secretion pathway GspH" evidence="12">
    <location>
        <begin position="52"/>
        <end position="167"/>
    </location>
</feature>
<accession>A0A839IV22</accession>
<dbReference type="RefSeq" id="WP_182809740.1">
    <property type="nucleotide sequence ID" value="NZ_JACJFM010000021.1"/>
</dbReference>
<proteinExistence type="inferred from homology"/>
<dbReference type="Gene3D" id="3.30.700.10">
    <property type="entry name" value="Glycoprotein, Type 4 Pilin"/>
    <property type="match status" value="1"/>
</dbReference>
<evidence type="ECO:0000313" key="13">
    <source>
        <dbReference type="EMBL" id="MBB1487966.1"/>
    </source>
</evidence>
<feature type="transmembrane region" description="Helical" evidence="11">
    <location>
        <begin position="12"/>
        <end position="36"/>
    </location>
</feature>
<comment type="subcellular location">
    <subcellularLocation>
        <location evidence="1">Cell inner membrane</location>
        <topology evidence="1">Single-pass membrane protein</topology>
    </subcellularLocation>
</comment>
<keyword evidence="14" id="KW-1185">Reference proteome</keyword>
<sequence>MSYLTYTKHQRGFTLIELLLAAGIMAGISAMAVPAISHWLDQYGLRTAILDVRQFLIQARSEAILRGQKIRLSSQQSSDLMSWCLGYRVELSCDCWQTDVNHDDACMMQVENSKHLFRILSDSYPGIQLSKHFNPEFNPLHGGVRSPGRFTLVKESYSAQIRIALLGRVSLCDEGRYMGEWDACP</sequence>
<evidence type="ECO:0000256" key="1">
    <source>
        <dbReference type="ARBA" id="ARBA00004377"/>
    </source>
</evidence>
<keyword evidence="8 11" id="KW-0472">Membrane</keyword>
<keyword evidence="7 11" id="KW-1133">Transmembrane helix</keyword>
<evidence type="ECO:0000256" key="4">
    <source>
        <dbReference type="ARBA" id="ARBA00022481"/>
    </source>
</evidence>
<evidence type="ECO:0000256" key="5">
    <source>
        <dbReference type="ARBA" id="ARBA00022519"/>
    </source>
</evidence>
<evidence type="ECO:0000256" key="3">
    <source>
        <dbReference type="ARBA" id="ARBA00022475"/>
    </source>
</evidence>
<evidence type="ECO:0000256" key="7">
    <source>
        <dbReference type="ARBA" id="ARBA00022989"/>
    </source>
</evidence>
<dbReference type="Proteomes" id="UP000565262">
    <property type="component" value="Unassembled WGS sequence"/>
</dbReference>
<evidence type="ECO:0000256" key="2">
    <source>
        <dbReference type="ARBA" id="ARBA00021549"/>
    </source>
</evidence>
<keyword evidence="6 11" id="KW-0812">Transmembrane</keyword>
<dbReference type="AlphaFoldDB" id="A0A839IV22"/>
<dbReference type="SUPFAM" id="SSF54523">
    <property type="entry name" value="Pili subunits"/>
    <property type="match status" value="1"/>
</dbReference>
<evidence type="ECO:0000256" key="10">
    <source>
        <dbReference type="ARBA" id="ARBA00030775"/>
    </source>
</evidence>
<dbReference type="PROSITE" id="PS00409">
    <property type="entry name" value="PROKAR_NTER_METHYL"/>
    <property type="match status" value="1"/>
</dbReference>
<dbReference type="GO" id="GO:0015627">
    <property type="term" value="C:type II protein secretion system complex"/>
    <property type="evidence" value="ECO:0007669"/>
    <property type="project" value="InterPro"/>
</dbReference>
<dbReference type="Pfam" id="PF07963">
    <property type="entry name" value="N_methyl"/>
    <property type="match status" value="1"/>
</dbReference>
<dbReference type="InterPro" id="IPR012902">
    <property type="entry name" value="N_methyl_site"/>
</dbReference>
<dbReference type="GO" id="GO:0015628">
    <property type="term" value="P:protein secretion by the type II secretion system"/>
    <property type="evidence" value="ECO:0007669"/>
    <property type="project" value="InterPro"/>
</dbReference>
<gene>
    <name evidence="13" type="ORF">H4O21_15270</name>
</gene>
<dbReference type="Pfam" id="PF12019">
    <property type="entry name" value="GspH"/>
    <property type="match status" value="1"/>
</dbReference>
<evidence type="ECO:0000256" key="8">
    <source>
        <dbReference type="ARBA" id="ARBA00023136"/>
    </source>
</evidence>
<keyword evidence="5" id="KW-0997">Cell inner membrane</keyword>
<dbReference type="InterPro" id="IPR045584">
    <property type="entry name" value="Pilin-like"/>
</dbReference>
<evidence type="ECO:0000259" key="12">
    <source>
        <dbReference type="Pfam" id="PF12019"/>
    </source>
</evidence>
<dbReference type="InterPro" id="IPR022346">
    <property type="entry name" value="T2SS_GspH"/>
</dbReference>
<comment type="caution">
    <text evidence="13">The sequence shown here is derived from an EMBL/GenBank/DDBJ whole genome shotgun (WGS) entry which is preliminary data.</text>
</comment>
<name>A0A839IV22_9GAMM</name>
<keyword evidence="3" id="KW-1003">Cell membrane</keyword>
<comment type="similarity">
    <text evidence="9">Belongs to the GSP H family.</text>
</comment>
<protein>
    <recommendedName>
        <fullName evidence="2">Type II secretion system protein H</fullName>
    </recommendedName>
    <alternativeName>
        <fullName evidence="10">General secretion pathway protein H</fullName>
    </alternativeName>
</protein>
<dbReference type="GO" id="GO:0005886">
    <property type="term" value="C:plasma membrane"/>
    <property type="evidence" value="ECO:0007669"/>
    <property type="project" value="UniProtKB-SubCell"/>
</dbReference>
<reference evidence="13 14" key="1">
    <citation type="submission" date="2020-08" db="EMBL/GenBank/DDBJ databases">
        <title>Oceanospirillum sp. nov. isolated from marine sediment.</title>
        <authorList>
            <person name="Ji X."/>
        </authorList>
    </citation>
    <scope>NUCLEOTIDE SEQUENCE [LARGE SCALE GENOMIC DNA]</scope>
    <source>
        <strain evidence="13 14">D5</strain>
    </source>
</reference>